<organism evidence="1 2">
    <name type="scientific">Leucogyrophana mollusca</name>
    <dbReference type="NCBI Taxonomy" id="85980"/>
    <lineage>
        <taxon>Eukaryota</taxon>
        <taxon>Fungi</taxon>
        <taxon>Dikarya</taxon>
        <taxon>Basidiomycota</taxon>
        <taxon>Agaricomycotina</taxon>
        <taxon>Agaricomycetes</taxon>
        <taxon>Agaricomycetidae</taxon>
        <taxon>Boletales</taxon>
        <taxon>Boletales incertae sedis</taxon>
        <taxon>Leucogyrophana</taxon>
    </lineage>
</organism>
<dbReference type="Proteomes" id="UP000790709">
    <property type="component" value="Unassembled WGS sequence"/>
</dbReference>
<accession>A0ACB8BUW4</accession>
<sequence length="287" mass="31672">MRLSILPVLLAGAGAVYAEPIRVIADGASKTNANIRFGHALANANVNGNDDSVGRLVRPAVVMTTSTEIKSEGRHFCGASLREKAIRMSNAFRHALGLPLIETGDRFTFKAEVLEKSGSKGPMHGGVHILPMPFLGAPASEAPTAQPQGENVDSTKEVLADGSVVHIYRHHRVEDHRRMKHALKGSFLMRIHRAIMALGPWEGRAVAFVLGCGIGVLLRMFWVMAVLTYRTIRGERDEEECLDHEYIMFEQDAENIFVPPPEYTDEKVRSSEFEAQEAADEEMQTRA</sequence>
<reference evidence="1" key="1">
    <citation type="journal article" date="2021" name="New Phytol.">
        <title>Evolutionary innovations through gain and loss of genes in the ectomycorrhizal Boletales.</title>
        <authorList>
            <person name="Wu G."/>
            <person name="Miyauchi S."/>
            <person name="Morin E."/>
            <person name="Kuo A."/>
            <person name="Drula E."/>
            <person name="Varga T."/>
            <person name="Kohler A."/>
            <person name="Feng B."/>
            <person name="Cao Y."/>
            <person name="Lipzen A."/>
            <person name="Daum C."/>
            <person name="Hundley H."/>
            <person name="Pangilinan J."/>
            <person name="Johnson J."/>
            <person name="Barry K."/>
            <person name="LaButti K."/>
            <person name="Ng V."/>
            <person name="Ahrendt S."/>
            <person name="Min B."/>
            <person name="Choi I.G."/>
            <person name="Park H."/>
            <person name="Plett J.M."/>
            <person name="Magnuson J."/>
            <person name="Spatafora J.W."/>
            <person name="Nagy L.G."/>
            <person name="Henrissat B."/>
            <person name="Grigoriev I.V."/>
            <person name="Yang Z.L."/>
            <person name="Xu J."/>
            <person name="Martin F.M."/>
        </authorList>
    </citation>
    <scope>NUCLEOTIDE SEQUENCE</scope>
    <source>
        <strain evidence="1">KUC20120723A-06</strain>
    </source>
</reference>
<evidence type="ECO:0000313" key="2">
    <source>
        <dbReference type="Proteomes" id="UP000790709"/>
    </source>
</evidence>
<proteinExistence type="predicted"/>
<gene>
    <name evidence="1" type="ORF">BV22DRAFT_1003839</name>
</gene>
<comment type="caution">
    <text evidence="1">The sequence shown here is derived from an EMBL/GenBank/DDBJ whole genome shotgun (WGS) entry which is preliminary data.</text>
</comment>
<protein>
    <submittedName>
        <fullName evidence="1">Uncharacterized protein</fullName>
    </submittedName>
</protein>
<evidence type="ECO:0000313" key="1">
    <source>
        <dbReference type="EMBL" id="KAH7928940.1"/>
    </source>
</evidence>
<keyword evidence="2" id="KW-1185">Reference proteome</keyword>
<dbReference type="EMBL" id="MU266347">
    <property type="protein sequence ID" value="KAH7928940.1"/>
    <property type="molecule type" value="Genomic_DNA"/>
</dbReference>
<name>A0ACB8BUW4_9AGAM</name>